<keyword evidence="3" id="KW-1185">Reference proteome</keyword>
<evidence type="ECO:0000313" key="2">
    <source>
        <dbReference type="EMBL" id="KAL2037962.1"/>
    </source>
</evidence>
<dbReference type="PANTHER" id="PTHR41805">
    <property type="entry name" value="EXPRESSED PROTEIN"/>
    <property type="match status" value="1"/>
</dbReference>
<feature type="compositionally biased region" description="Basic and acidic residues" evidence="1">
    <location>
        <begin position="137"/>
        <end position="165"/>
    </location>
</feature>
<protein>
    <recommendedName>
        <fullName evidence="4">rRNA-processing protein FYV7</fullName>
    </recommendedName>
</protein>
<name>A0ABR3ZWE7_9LECA</name>
<dbReference type="EMBL" id="JBEFKJ010000035">
    <property type="protein sequence ID" value="KAL2037962.1"/>
    <property type="molecule type" value="Genomic_DNA"/>
</dbReference>
<reference evidence="2 3" key="1">
    <citation type="submission" date="2024-09" db="EMBL/GenBank/DDBJ databases">
        <title>Rethinking Asexuality: The Enigmatic Case of Functional Sexual Genes in Lepraria (Stereocaulaceae).</title>
        <authorList>
            <person name="Doellman M."/>
            <person name="Sun Y."/>
            <person name="Barcenas-Pena A."/>
            <person name="Lumbsch H.T."/>
            <person name="Grewe F."/>
        </authorList>
    </citation>
    <scope>NUCLEOTIDE SEQUENCE [LARGE SCALE GENOMIC DNA]</scope>
    <source>
        <strain evidence="2 3">Mercado 3170</strain>
    </source>
</reference>
<evidence type="ECO:0000313" key="3">
    <source>
        <dbReference type="Proteomes" id="UP001590950"/>
    </source>
</evidence>
<evidence type="ECO:0008006" key="4">
    <source>
        <dbReference type="Google" id="ProtNLM"/>
    </source>
</evidence>
<feature type="region of interest" description="Disordered" evidence="1">
    <location>
        <begin position="1"/>
        <end position="165"/>
    </location>
</feature>
<feature type="compositionally biased region" description="Low complexity" evidence="1">
    <location>
        <begin position="127"/>
        <end position="136"/>
    </location>
</feature>
<evidence type="ECO:0000256" key="1">
    <source>
        <dbReference type="SAM" id="MobiDB-lite"/>
    </source>
</evidence>
<sequence length="201" mass="23014">MASKRPRSDAAPVKSAGDVKKAKKGFSVGPDNLPDGTHRRKVQKIKKDLIRKAKVKKSYSKIKGREQAKATKTTTNVPTVVEEASASLELHPDRQAMLDEPETIPQQQQQSEQRPRPKNPPRPKPVPFQKEAQLAQQRKEEREKRQKEIEEANRQRQAKVEERERFRKAMAKARIGGKDGQRKLGRESKVLLEKVQRMMAE</sequence>
<feature type="compositionally biased region" description="Basic residues" evidence="1">
    <location>
        <begin position="52"/>
        <end position="62"/>
    </location>
</feature>
<organism evidence="2 3">
    <name type="scientific">Stereocaulon virgatum</name>
    <dbReference type="NCBI Taxonomy" id="373712"/>
    <lineage>
        <taxon>Eukaryota</taxon>
        <taxon>Fungi</taxon>
        <taxon>Dikarya</taxon>
        <taxon>Ascomycota</taxon>
        <taxon>Pezizomycotina</taxon>
        <taxon>Lecanoromycetes</taxon>
        <taxon>OSLEUM clade</taxon>
        <taxon>Lecanoromycetidae</taxon>
        <taxon>Lecanorales</taxon>
        <taxon>Lecanorineae</taxon>
        <taxon>Stereocaulaceae</taxon>
        <taxon>Stereocaulon</taxon>
    </lineage>
</organism>
<dbReference type="PANTHER" id="PTHR41805:SF1">
    <property type="entry name" value="RRNA-PROCESSING PROTEIN FYV7"/>
    <property type="match status" value="1"/>
</dbReference>
<comment type="caution">
    <text evidence="2">The sequence shown here is derived from an EMBL/GenBank/DDBJ whole genome shotgun (WGS) entry which is preliminary data.</text>
</comment>
<proteinExistence type="predicted"/>
<accession>A0ABR3ZWE7</accession>
<gene>
    <name evidence="2" type="ORF">N7G274_009181</name>
</gene>
<dbReference type="Proteomes" id="UP001590950">
    <property type="component" value="Unassembled WGS sequence"/>
</dbReference>